<sequence>MEFPISTPILGLGLFLFFGAEISEAFSLRPYGPQSNRLQYDQRNGPHVRPNRVSSQIFIIAPPGSGYFRPEDEVSELPDSYEPMMEYPGTMRPGRTPENMPFHDLPIGDDEPDPVPWPHFQQISWHHRWDPPHPHPVPMEDFIEQQGRWATPEQEAEMRSTTRKASRKRREVAEEKKREDQPLIMDDDEDDELDLFPQDLGEGIFGKLGSTDDEKITAEATSPDARKDVNLDEEEDDYEDESGLDDFLLDLGLDSLGDEEEEEDDDDNFEDDEIPVARAPSAKPTIKQGLEDVVTSSDEDDDVIVEESNMDPDITASIDVDEDDDLDLGLDDEDELEDSMEVPLEDFGDSDNLDMDDFFDDGGFDYDDGDFDDVYIILLANCEITISIINVTPRS</sequence>
<dbReference type="EMBL" id="JAGRRH010000019">
    <property type="protein sequence ID" value="KAG7349721.1"/>
    <property type="molecule type" value="Genomic_DNA"/>
</dbReference>
<feature type="chain" id="PRO_5039923196" evidence="2">
    <location>
        <begin position="26"/>
        <end position="395"/>
    </location>
</feature>
<feature type="compositionally biased region" description="Acidic residues" evidence="1">
    <location>
        <begin position="297"/>
        <end position="310"/>
    </location>
</feature>
<name>A0A9K3PK43_9STRA</name>
<reference evidence="3" key="2">
    <citation type="submission" date="2021-04" db="EMBL/GenBank/DDBJ databases">
        <authorList>
            <person name="Podell S."/>
        </authorList>
    </citation>
    <scope>NUCLEOTIDE SEQUENCE</scope>
    <source>
        <strain evidence="3">Hildebrandi</strain>
    </source>
</reference>
<comment type="caution">
    <text evidence="3">The sequence shown here is derived from an EMBL/GenBank/DDBJ whole genome shotgun (WGS) entry which is preliminary data.</text>
</comment>
<feature type="region of interest" description="Disordered" evidence="1">
    <location>
        <begin position="150"/>
        <end position="327"/>
    </location>
</feature>
<keyword evidence="4" id="KW-1185">Reference proteome</keyword>
<accession>A0A9K3PK43</accession>
<dbReference type="Proteomes" id="UP000693970">
    <property type="component" value="Unassembled WGS sequence"/>
</dbReference>
<protein>
    <submittedName>
        <fullName evidence="3">Uncharacterized protein</fullName>
    </submittedName>
</protein>
<evidence type="ECO:0000313" key="3">
    <source>
        <dbReference type="EMBL" id="KAG7349721.1"/>
    </source>
</evidence>
<feature type="signal peptide" evidence="2">
    <location>
        <begin position="1"/>
        <end position="25"/>
    </location>
</feature>
<evidence type="ECO:0000256" key="2">
    <source>
        <dbReference type="SAM" id="SignalP"/>
    </source>
</evidence>
<keyword evidence="2" id="KW-0732">Signal</keyword>
<feature type="compositionally biased region" description="Basic and acidic residues" evidence="1">
    <location>
        <begin position="171"/>
        <end position="181"/>
    </location>
</feature>
<reference evidence="3" key="1">
    <citation type="journal article" date="2021" name="Sci. Rep.">
        <title>Diploid genomic architecture of Nitzschia inconspicua, an elite biomass production diatom.</title>
        <authorList>
            <person name="Oliver A."/>
            <person name="Podell S."/>
            <person name="Pinowska A."/>
            <person name="Traller J.C."/>
            <person name="Smith S.R."/>
            <person name="McClure R."/>
            <person name="Beliaev A."/>
            <person name="Bohutskyi P."/>
            <person name="Hill E.A."/>
            <person name="Rabines A."/>
            <person name="Zheng H."/>
            <person name="Allen L.Z."/>
            <person name="Kuo A."/>
            <person name="Grigoriev I.V."/>
            <person name="Allen A.E."/>
            <person name="Hazlebeck D."/>
            <person name="Allen E.E."/>
        </authorList>
    </citation>
    <scope>NUCLEOTIDE SEQUENCE</scope>
    <source>
        <strain evidence="3">Hildebrandi</strain>
    </source>
</reference>
<feature type="compositionally biased region" description="Basic residues" evidence="1">
    <location>
        <begin position="161"/>
        <end position="170"/>
    </location>
</feature>
<evidence type="ECO:0000256" key="1">
    <source>
        <dbReference type="SAM" id="MobiDB-lite"/>
    </source>
</evidence>
<organism evidence="3 4">
    <name type="scientific">Nitzschia inconspicua</name>
    <dbReference type="NCBI Taxonomy" id="303405"/>
    <lineage>
        <taxon>Eukaryota</taxon>
        <taxon>Sar</taxon>
        <taxon>Stramenopiles</taxon>
        <taxon>Ochrophyta</taxon>
        <taxon>Bacillariophyta</taxon>
        <taxon>Bacillariophyceae</taxon>
        <taxon>Bacillariophycidae</taxon>
        <taxon>Bacillariales</taxon>
        <taxon>Bacillariaceae</taxon>
        <taxon>Nitzschia</taxon>
    </lineage>
</organism>
<feature type="compositionally biased region" description="Acidic residues" evidence="1">
    <location>
        <begin position="231"/>
        <end position="248"/>
    </location>
</feature>
<evidence type="ECO:0000313" key="4">
    <source>
        <dbReference type="Proteomes" id="UP000693970"/>
    </source>
</evidence>
<dbReference type="OrthoDB" id="48051at2759"/>
<dbReference type="AlphaFoldDB" id="A0A9K3PK43"/>
<proteinExistence type="predicted"/>
<feature type="compositionally biased region" description="Acidic residues" evidence="1">
    <location>
        <begin position="256"/>
        <end position="274"/>
    </location>
</feature>
<gene>
    <name evidence="3" type="ORF">IV203_012318</name>
</gene>
<feature type="compositionally biased region" description="Acidic residues" evidence="1">
    <location>
        <begin position="185"/>
        <end position="194"/>
    </location>
</feature>